<dbReference type="AlphaFoldDB" id="A0AAV6TTD3"/>
<reference evidence="1 2" key="1">
    <citation type="journal article" date="2022" name="Nat. Ecol. Evol.">
        <title>A masculinizing supergene underlies an exaggerated male reproductive morph in a spider.</title>
        <authorList>
            <person name="Hendrickx F."/>
            <person name="De Corte Z."/>
            <person name="Sonet G."/>
            <person name="Van Belleghem S.M."/>
            <person name="Kostlbacher S."/>
            <person name="Vangestel C."/>
        </authorList>
    </citation>
    <scope>NUCLEOTIDE SEQUENCE [LARGE SCALE GENOMIC DNA]</scope>
    <source>
        <strain evidence="1">W744_W776</strain>
    </source>
</reference>
<accession>A0AAV6TTD3</accession>
<dbReference type="EMBL" id="JAFNEN010001118">
    <property type="protein sequence ID" value="KAG8174913.1"/>
    <property type="molecule type" value="Genomic_DNA"/>
</dbReference>
<gene>
    <name evidence="1" type="ORF">JTE90_020643</name>
</gene>
<protein>
    <submittedName>
        <fullName evidence="1">Uncharacterized protein</fullName>
    </submittedName>
</protein>
<comment type="caution">
    <text evidence="1">The sequence shown here is derived from an EMBL/GenBank/DDBJ whole genome shotgun (WGS) entry which is preliminary data.</text>
</comment>
<keyword evidence="2" id="KW-1185">Reference proteome</keyword>
<evidence type="ECO:0000313" key="1">
    <source>
        <dbReference type="EMBL" id="KAG8174913.1"/>
    </source>
</evidence>
<organism evidence="1 2">
    <name type="scientific">Oedothorax gibbosus</name>
    <dbReference type="NCBI Taxonomy" id="931172"/>
    <lineage>
        <taxon>Eukaryota</taxon>
        <taxon>Metazoa</taxon>
        <taxon>Ecdysozoa</taxon>
        <taxon>Arthropoda</taxon>
        <taxon>Chelicerata</taxon>
        <taxon>Arachnida</taxon>
        <taxon>Araneae</taxon>
        <taxon>Araneomorphae</taxon>
        <taxon>Entelegynae</taxon>
        <taxon>Araneoidea</taxon>
        <taxon>Linyphiidae</taxon>
        <taxon>Erigoninae</taxon>
        <taxon>Oedothorax</taxon>
    </lineage>
</organism>
<dbReference type="Proteomes" id="UP000827092">
    <property type="component" value="Unassembled WGS sequence"/>
</dbReference>
<proteinExistence type="predicted"/>
<evidence type="ECO:0000313" key="2">
    <source>
        <dbReference type="Proteomes" id="UP000827092"/>
    </source>
</evidence>
<name>A0AAV6TTD3_9ARAC</name>
<sequence length="85" mass="9717">MTSTHKPTLCTQKVNKPIDDVITSKPTLCTQKVNKPIDDVTTKWNLQSFEQYTGKVPPLDPRRCWLTDEADPFPKKSDRTTLKVT</sequence>